<name>A0A0D2A5X8_9EURO</name>
<accession>A0A0D2A5X8</accession>
<dbReference type="HOGENOM" id="CLU_2622048_0_0_1"/>
<sequence length="78" mass="8506">MKTSVHCRLRADVTAEPLPPEDDIEFANSGRGLVVVGTLLAPRNATELQAGEAMVFLEVTATWFVQHLLALYRGGQEP</sequence>
<dbReference type="VEuPathDB" id="FungiDB:PV06_11893"/>
<proteinExistence type="predicted"/>
<dbReference type="AlphaFoldDB" id="A0A0D2A5X8"/>
<protein>
    <submittedName>
        <fullName evidence="1">Uncharacterized protein</fullName>
    </submittedName>
</protein>
<dbReference type="Proteomes" id="UP000053342">
    <property type="component" value="Unassembled WGS sequence"/>
</dbReference>
<gene>
    <name evidence="1" type="ORF">PV06_11893</name>
</gene>
<reference evidence="1 2" key="1">
    <citation type="submission" date="2015-01" db="EMBL/GenBank/DDBJ databases">
        <title>The Genome Sequence of Exophiala oligosperma CBS72588.</title>
        <authorList>
            <consortium name="The Broad Institute Genomics Platform"/>
            <person name="Cuomo C."/>
            <person name="de Hoog S."/>
            <person name="Gorbushina A."/>
            <person name="Stielow B."/>
            <person name="Teixiera M."/>
            <person name="Abouelleil A."/>
            <person name="Chapman S.B."/>
            <person name="Priest M."/>
            <person name="Young S.K."/>
            <person name="Wortman J."/>
            <person name="Nusbaum C."/>
            <person name="Birren B."/>
        </authorList>
    </citation>
    <scope>NUCLEOTIDE SEQUENCE [LARGE SCALE GENOMIC DNA]</scope>
    <source>
        <strain evidence="1 2">CBS 72588</strain>
    </source>
</reference>
<evidence type="ECO:0000313" key="2">
    <source>
        <dbReference type="Proteomes" id="UP000053342"/>
    </source>
</evidence>
<evidence type="ECO:0000313" key="1">
    <source>
        <dbReference type="EMBL" id="KIW35766.1"/>
    </source>
</evidence>
<dbReference type="RefSeq" id="XP_016255982.1">
    <property type="nucleotide sequence ID" value="XM_016413639.1"/>
</dbReference>
<keyword evidence="2" id="KW-1185">Reference proteome</keyword>
<organism evidence="1 2">
    <name type="scientific">Exophiala oligosperma</name>
    <dbReference type="NCBI Taxonomy" id="215243"/>
    <lineage>
        <taxon>Eukaryota</taxon>
        <taxon>Fungi</taxon>
        <taxon>Dikarya</taxon>
        <taxon>Ascomycota</taxon>
        <taxon>Pezizomycotina</taxon>
        <taxon>Eurotiomycetes</taxon>
        <taxon>Chaetothyriomycetidae</taxon>
        <taxon>Chaetothyriales</taxon>
        <taxon>Herpotrichiellaceae</taxon>
        <taxon>Exophiala</taxon>
    </lineage>
</organism>
<dbReference type="EMBL" id="KN847434">
    <property type="protein sequence ID" value="KIW35766.1"/>
    <property type="molecule type" value="Genomic_DNA"/>
</dbReference>
<dbReference type="GeneID" id="27363967"/>